<keyword evidence="1" id="KW-0862">Zinc</keyword>
<evidence type="ECO:0000313" key="4">
    <source>
        <dbReference type="Proteomes" id="UP001162233"/>
    </source>
</evidence>
<keyword evidence="1" id="KW-0863">Zinc-finger</keyword>
<reference evidence="3" key="1">
    <citation type="journal article" date="2019" name="Viruses">
        <title>A Novel Alphabaculovirus from the Soybean Looper, Chrysodeixis includens, that Produces Tetrahedral Occlusion Bodies and Encodes Two Copies of he65.</title>
        <authorList>
            <person name="Harrison R.L."/>
            <person name="Rowley D.L."/>
            <person name="Popham H.J.R."/>
        </authorList>
    </citation>
    <scope>NUCLEOTIDE SEQUENCE</scope>
    <source>
        <strain evidence="3">ChinNPV-1</strain>
    </source>
</reference>
<dbReference type="Pfam" id="PF13920">
    <property type="entry name" value="zf-C3HC4_3"/>
    <property type="match status" value="1"/>
</dbReference>
<dbReference type="InterPro" id="IPR050784">
    <property type="entry name" value="IAP"/>
</dbReference>
<dbReference type="InterPro" id="IPR001370">
    <property type="entry name" value="BIR_rpt"/>
</dbReference>
<dbReference type="RefSeq" id="YP_010802479.1">
    <property type="nucleotide sequence ID" value="NC_077025.1"/>
</dbReference>
<keyword evidence="1" id="KW-0479">Metal-binding</keyword>
<dbReference type="PROSITE" id="PS50143">
    <property type="entry name" value="BIR_REPEAT_2"/>
    <property type="match status" value="2"/>
</dbReference>
<keyword evidence="4" id="KW-1185">Reference proteome</keyword>
<dbReference type="Gene3D" id="3.30.40.10">
    <property type="entry name" value="Zinc/RING finger domain, C3HC4 (zinc finger)"/>
    <property type="match status" value="1"/>
</dbReference>
<accession>A0A5B8YS80</accession>
<dbReference type="Proteomes" id="UP001162233">
    <property type="component" value="Segment"/>
</dbReference>
<dbReference type="PANTHER" id="PTHR10044:SF139">
    <property type="entry name" value="DEATH-ASSOCIATED INHIBITOR OF APOPTOSIS 2"/>
    <property type="match status" value="1"/>
</dbReference>
<name>A0A5B8YS80_9ABAC</name>
<dbReference type="PANTHER" id="PTHR10044">
    <property type="entry name" value="INHIBITOR OF APOPTOSIS"/>
    <property type="match status" value="1"/>
</dbReference>
<dbReference type="GO" id="GO:0051726">
    <property type="term" value="P:regulation of cell cycle"/>
    <property type="evidence" value="ECO:0007669"/>
    <property type="project" value="TreeGrafter"/>
</dbReference>
<dbReference type="SUPFAM" id="SSF57924">
    <property type="entry name" value="Inhibitor of apoptosis (IAP) repeat"/>
    <property type="match status" value="2"/>
</dbReference>
<evidence type="ECO:0000313" key="3">
    <source>
        <dbReference type="EMBL" id="QED40563.1"/>
    </source>
</evidence>
<evidence type="ECO:0000259" key="2">
    <source>
        <dbReference type="PROSITE" id="PS50089"/>
    </source>
</evidence>
<proteinExistence type="predicted"/>
<dbReference type="GeneID" id="80541249"/>
<dbReference type="Pfam" id="PF00653">
    <property type="entry name" value="BIR"/>
    <property type="match status" value="2"/>
</dbReference>
<protein>
    <submittedName>
        <fullName evidence="3">IAP-3</fullName>
    </submittedName>
</protein>
<dbReference type="InterPro" id="IPR001841">
    <property type="entry name" value="Znf_RING"/>
</dbReference>
<dbReference type="Gene3D" id="1.10.1170.10">
    <property type="entry name" value="Inhibitor Of Apoptosis Protein (2mihbC-IAP-1), Chain A"/>
    <property type="match status" value="2"/>
</dbReference>
<dbReference type="KEGG" id="vg:80541249"/>
<feature type="domain" description="RING-type" evidence="2">
    <location>
        <begin position="207"/>
        <end position="242"/>
    </location>
</feature>
<dbReference type="EMBL" id="MK746083">
    <property type="protein sequence ID" value="QED40563.1"/>
    <property type="molecule type" value="Genomic_DNA"/>
</dbReference>
<evidence type="ECO:0000256" key="1">
    <source>
        <dbReference type="PROSITE-ProRule" id="PRU00175"/>
    </source>
</evidence>
<dbReference type="PROSITE" id="PS50089">
    <property type="entry name" value="ZF_RING_2"/>
    <property type="match status" value="1"/>
</dbReference>
<dbReference type="InterPro" id="IPR013083">
    <property type="entry name" value="Znf_RING/FYVE/PHD"/>
</dbReference>
<dbReference type="SMART" id="SM00238">
    <property type="entry name" value="BIR"/>
    <property type="match status" value="2"/>
</dbReference>
<dbReference type="GO" id="GO:0008270">
    <property type="term" value="F:zinc ion binding"/>
    <property type="evidence" value="ECO:0007669"/>
    <property type="project" value="UniProtKB-KW"/>
</dbReference>
<organism evidence="3 4">
    <name type="scientific">Chrysodeixis includens nucleopolyhedrovirus</name>
    <dbReference type="NCBI Taxonomy" id="1207438"/>
    <lineage>
        <taxon>Viruses</taxon>
        <taxon>Viruses incertae sedis</taxon>
        <taxon>Naldaviricetes</taxon>
        <taxon>Lefavirales</taxon>
        <taxon>Baculoviridae</taxon>
        <taxon>Alphabaculovirus</taxon>
        <taxon>Alphabaculovirus chrincludentis</taxon>
        <taxon>Alphabaculovirus alterchrincludentis</taxon>
    </lineage>
</organism>
<sequence length="254" mass="29911">MDHLDECVFVHFKTRLVTFNRHSLPPFLDPYELAINGFYNVFNSTNIKCYFCKIEIMWKSGDVVYTTHNRWAPQCPLVRRKLPENCPEMLYQKYRTTEQRMDSFVNIKIHDIPAETFAEAGLYYEGSEDKVKCYLCQIGFYKFQKYDIPMHVHIQYSPQCPLVKKEIQKVTQDNLVVTNIHENDEKMVLASIEDNIVKKKDQYDNICIICCENKVKSCYLPCAHAITCMSCAQKTTTCPMCRAQFYCIIELYFN</sequence>